<dbReference type="InterPro" id="IPR001647">
    <property type="entry name" value="HTH_TetR"/>
</dbReference>
<evidence type="ECO:0000256" key="2">
    <source>
        <dbReference type="PROSITE-ProRule" id="PRU00335"/>
    </source>
</evidence>
<keyword evidence="5" id="KW-1185">Reference proteome</keyword>
<dbReference type="SUPFAM" id="SSF48498">
    <property type="entry name" value="Tetracyclin repressor-like, C-terminal domain"/>
    <property type="match status" value="1"/>
</dbReference>
<evidence type="ECO:0000259" key="3">
    <source>
        <dbReference type="PROSITE" id="PS50977"/>
    </source>
</evidence>
<sequence>MIVSFCDRGPEEQIKEAAKKVFLEKGFDGATMKEIAHSAGMNSALTHYYFRSKERLFWLVFEGLLKELMDGMQYTLDMPTSLREKIGDIVEQQYQFHRKNPSLVLFLMSEAQRDPVGLFEKMGARPALKDSYFFKQVEEAIQLNLIRPVSPIVLLSIVFSSIKQVFAGKALQMHLFNLDEAGFAAYLEEYKNISITMLLNYLYKQ</sequence>
<dbReference type="PROSITE" id="PS50977">
    <property type="entry name" value="HTH_TETR_2"/>
    <property type="match status" value="1"/>
</dbReference>
<protein>
    <submittedName>
        <fullName evidence="4">TetR/AcrR family transcriptional regulator</fullName>
    </submittedName>
</protein>
<accession>A0A3P1CXT9</accession>
<dbReference type="PRINTS" id="PR00455">
    <property type="entry name" value="HTHTETR"/>
</dbReference>
<feature type="domain" description="HTH tetR-type" evidence="3">
    <location>
        <begin position="8"/>
        <end position="68"/>
    </location>
</feature>
<evidence type="ECO:0000313" key="4">
    <source>
        <dbReference type="EMBL" id="RRB17900.1"/>
    </source>
</evidence>
<evidence type="ECO:0000256" key="1">
    <source>
        <dbReference type="ARBA" id="ARBA00023125"/>
    </source>
</evidence>
<dbReference type="OrthoDB" id="9789566at2"/>
<dbReference type="GO" id="GO:0003677">
    <property type="term" value="F:DNA binding"/>
    <property type="evidence" value="ECO:0007669"/>
    <property type="project" value="UniProtKB-UniRule"/>
</dbReference>
<evidence type="ECO:0000313" key="5">
    <source>
        <dbReference type="Proteomes" id="UP000274271"/>
    </source>
</evidence>
<feature type="DNA-binding region" description="H-T-H motif" evidence="2">
    <location>
        <begin position="31"/>
        <end position="50"/>
    </location>
</feature>
<reference evidence="4 5" key="1">
    <citation type="submission" date="2018-11" db="EMBL/GenBank/DDBJ databases">
        <authorList>
            <person name="Zhou Z."/>
            <person name="Wang G."/>
        </authorList>
    </citation>
    <scope>NUCLEOTIDE SEQUENCE [LARGE SCALE GENOMIC DNA]</scope>
    <source>
        <strain evidence="4 5">KCTC42998</strain>
    </source>
</reference>
<dbReference type="SUPFAM" id="SSF46689">
    <property type="entry name" value="Homeodomain-like"/>
    <property type="match status" value="1"/>
</dbReference>
<name>A0A3P1CXT9_9BACT</name>
<dbReference type="InterPro" id="IPR009057">
    <property type="entry name" value="Homeodomain-like_sf"/>
</dbReference>
<organism evidence="4 5">
    <name type="scientific">Larkinella knui</name>
    <dbReference type="NCBI Taxonomy" id="2025310"/>
    <lineage>
        <taxon>Bacteria</taxon>
        <taxon>Pseudomonadati</taxon>
        <taxon>Bacteroidota</taxon>
        <taxon>Cytophagia</taxon>
        <taxon>Cytophagales</taxon>
        <taxon>Spirosomataceae</taxon>
        <taxon>Larkinella</taxon>
    </lineage>
</organism>
<keyword evidence="1 2" id="KW-0238">DNA-binding</keyword>
<proteinExistence type="predicted"/>
<dbReference type="InterPro" id="IPR050624">
    <property type="entry name" value="HTH-type_Tx_Regulator"/>
</dbReference>
<dbReference type="PANTHER" id="PTHR43479:SF11">
    <property type="entry name" value="ACREF_ENVCD OPERON REPRESSOR-RELATED"/>
    <property type="match status" value="1"/>
</dbReference>
<dbReference type="Proteomes" id="UP000274271">
    <property type="component" value="Unassembled WGS sequence"/>
</dbReference>
<dbReference type="Gene3D" id="1.10.357.10">
    <property type="entry name" value="Tetracycline Repressor, domain 2"/>
    <property type="match status" value="1"/>
</dbReference>
<dbReference type="AlphaFoldDB" id="A0A3P1CXT9"/>
<comment type="caution">
    <text evidence="4">The sequence shown here is derived from an EMBL/GenBank/DDBJ whole genome shotgun (WGS) entry which is preliminary data.</text>
</comment>
<gene>
    <name evidence="4" type="ORF">EHT87_06395</name>
</gene>
<dbReference type="Pfam" id="PF00440">
    <property type="entry name" value="TetR_N"/>
    <property type="match status" value="1"/>
</dbReference>
<dbReference type="PANTHER" id="PTHR43479">
    <property type="entry name" value="ACREF/ENVCD OPERON REPRESSOR-RELATED"/>
    <property type="match status" value="1"/>
</dbReference>
<dbReference type="RefSeq" id="WP_124904962.1">
    <property type="nucleotide sequence ID" value="NZ_RQJP01000001.1"/>
</dbReference>
<dbReference type="EMBL" id="RQJP01000001">
    <property type="protein sequence ID" value="RRB17900.1"/>
    <property type="molecule type" value="Genomic_DNA"/>
</dbReference>
<dbReference type="InterPro" id="IPR036271">
    <property type="entry name" value="Tet_transcr_reg_TetR-rel_C_sf"/>
</dbReference>